<dbReference type="RefSeq" id="WP_170137555.1">
    <property type="nucleotide sequence ID" value="NZ_JBHEEG010000004.1"/>
</dbReference>
<name>A0A366DLT9_9HYPH</name>
<evidence type="ECO:0000313" key="2">
    <source>
        <dbReference type="Proteomes" id="UP000252893"/>
    </source>
</evidence>
<dbReference type="AlphaFoldDB" id="A0A366DLT9"/>
<keyword evidence="2" id="KW-1185">Reference proteome</keyword>
<gene>
    <name evidence="1" type="ORF">DFR47_11013</name>
</gene>
<dbReference type="EMBL" id="QNRH01000010">
    <property type="protein sequence ID" value="RBO91016.1"/>
    <property type="molecule type" value="Genomic_DNA"/>
</dbReference>
<accession>A0A366DLT9</accession>
<protein>
    <submittedName>
        <fullName evidence="1">Uncharacterized protein</fullName>
    </submittedName>
</protein>
<proteinExistence type="predicted"/>
<sequence length="47" mass="5062">MDKTVLAGTAILLDFGIRTEVKQAFILQHSAEKSICNSADAKHGNCD</sequence>
<reference evidence="1 2" key="1">
    <citation type="submission" date="2018-06" db="EMBL/GenBank/DDBJ databases">
        <title>Genomic Encyclopedia of Type Strains, Phase IV (KMG-IV): sequencing the most valuable type-strain genomes for metagenomic binning, comparative biology and taxonomic classification.</title>
        <authorList>
            <person name="Goeker M."/>
        </authorList>
    </citation>
    <scope>NUCLEOTIDE SEQUENCE [LARGE SCALE GENOMIC DNA]</scope>
    <source>
        <strain evidence="1 2">DSM 25619</strain>
    </source>
</reference>
<evidence type="ECO:0000313" key="1">
    <source>
        <dbReference type="EMBL" id="RBO91016.1"/>
    </source>
</evidence>
<organism evidence="1 2">
    <name type="scientific">Pseudochrobactrum asaccharolyticum</name>
    <dbReference type="NCBI Taxonomy" id="354351"/>
    <lineage>
        <taxon>Bacteria</taxon>
        <taxon>Pseudomonadati</taxon>
        <taxon>Pseudomonadota</taxon>
        <taxon>Alphaproteobacteria</taxon>
        <taxon>Hyphomicrobiales</taxon>
        <taxon>Brucellaceae</taxon>
        <taxon>Pseudochrobactrum</taxon>
    </lineage>
</organism>
<comment type="caution">
    <text evidence="1">The sequence shown here is derived from an EMBL/GenBank/DDBJ whole genome shotgun (WGS) entry which is preliminary data.</text>
</comment>
<dbReference type="Proteomes" id="UP000252893">
    <property type="component" value="Unassembled WGS sequence"/>
</dbReference>